<keyword evidence="7 10" id="KW-0862">Zinc</keyword>
<dbReference type="InterPro" id="IPR027417">
    <property type="entry name" value="P-loop_NTPase"/>
</dbReference>
<dbReference type="GO" id="GO:0005525">
    <property type="term" value="F:GTP binding"/>
    <property type="evidence" value="ECO:0007669"/>
    <property type="project" value="UniProtKB-UniRule"/>
</dbReference>
<dbReference type="Gene3D" id="1.10.40.50">
    <property type="entry name" value="Probable gtpase engc, domain 3"/>
    <property type="match status" value="1"/>
</dbReference>
<evidence type="ECO:0000256" key="9">
    <source>
        <dbReference type="ARBA" id="ARBA00023134"/>
    </source>
</evidence>
<feature type="binding site" evidence="10">
    <location>
        <position position="286"/>
    </location>
    <ligand>
        <name>Zn(2+)</name>
        <dbReference type="ChEBI" id="CHEBI:29105"/>
    </ligand>
</feature>
<dbReference type="HAMAP" id="MF_01820">
    <property type="entry name" value="GTPase_RsgA"/>
    <property type="match status" value="1"/>
</dbReference>
<feature type="domain" description="CP-type G" evidence="12">
    <location>
        <begin position="103"/>
        <end position="260"/>
    </location>
</feature>
<feature type="domain" description="EngC GTPase" evidence="11">
    <location>
        <begin position="111"/>
        <end position="258"/>
    </location>
</feature>
<dbReference type="SUPFAM" id="SSF50249">
    <property type="entry name" value="Nucleic acid-binding proteins"/>
    <property type="match status" value="1"/>
</dbReference>
<evidence type="ECO:0000256" key="8">
    <source>
        <dbReference type="ARBA" id="ARBA00022884"/>
    </source>
</evidence>
<dbReference type="GO" id="GO:0005737">
    <property type="term" value="C:cytoplasm"/>
    <property type="evidence" value="ECO:0007669"/>
    <property type="project" value="UniProtKB-SubCell"/>
</dbReference>
<dbReference type="Gene3D" id="3.40.50.300">
    <property type="entry name" value="P-loop containing nucleotide triphosphate hydrolases"/>
    <property type="match status" value="1"/>
</dbReference>
<dbReference type="AlphaFoldDB" id="A0A858C002"/>
<comment type="function">
    <text evidence="10">One of several proteins that assist in the late maturation steps of the functional core of the 30S ribosomal subunit. Helps release RbfA from mature subunits. May play a role in the assembly of ribosomal proteins into the subunit. Circularly permuted GTPase that catalyzes slow GTP hydrolysis, GTPase activity is stimulated by the 30S ribosomal subunit.</text>
</comment>
<dbReference type="GO" id="GO:0003924">
    <property type="term" value="F:GTPase activity"/>
    <property type="evidence" value="ECO:0007669"/>
    <property type="project" value="UniProtKB-UniRule"/>
</dbReference>
<evidence type="ECO:0000256" key="4">
    <source>
        <dbReference type="ARBA" id="ARBA00022730"/>
    </source>
</evidence>
<dbReference type="KEGG" id="abut:Ami103574_08425"/>
<evidence type="ECO:0000256" key="5">
    <source>
        <dbReference type="ARBA" id="ARBA00022741"/>
    </source>
</evidence>
<name>A0A858C002_9FIRM</name>
<protein>
    <recommendedName>
        <fullName evidence="10">Small ribosomal subunit biogenesis GTPase RsgA</fullName>
        <ecNumber evidence="10">3.6.1.-</ecNumber>
    </recommendedName>
</protein>
<keyword evidence="3 10" id="KW-0479">Metal-binding</keyword>
<evidence type="ECO:0000256" key="1">
    <source>
        <dbReference type="ARBA" id="ARBA00022490"/>
    </source>
</evidence>
<dbReference type="SUPFAM" id="SSF52540">
    <property type="entry name" value="P-loop containing nucleoside triphosphate hydrolases"/>
    <property type="match status" value="1"/>
</dbReference>
<feature type="binding site" evidence="10">
    <location>
        <begin position="202"/>
        <end position="210"/>
    </location>
    <ligand>
        <name>GTP</name>
        <dbReference type="ChEBI" id="CHEBI:37565"/>
    </ligand>
</feature>
<evidence type="ECO:0000256" key="2">
    <source>
        <dbReference type="ARBA" id="ARBA00022517"/>
    </source>
</evidence>
<evidence type="ECO:0000256" key="6">
    <source>
        <dbReference type="ARBA" id="ARBA00022801"/>
    </source>
</evidence>
<dbReference type="PROSITE" id="PS51721">
    <property type="entry name" value="G_CP"/>
    <property type="match status" value="1"/>
</dbReference>
<evidence type="ECO:0000313" key="13">
    <source>
        <dbReference type="EMBL" id="QIB70725.1"/>
    </source>
</evidence>
<evidence type="ECO:0000256" key="7">
    <source>
        <dbReference type="ARBA" id="ARBA00022833"/>
    </source>
</evidence>
<evidence type="ECO:0000256" key="10">
    <source>
        <dbReference type="HAMAP-Rule" id="MF_01820"/>
    </source>
</evidence>
<keyword evidence="14" id="KW-1185">Reference proteome</keyword>
<keyword evidence="5 10" id="KW-0547">Nucleotide-binding</keyword>
<feature type="binding site" evidence="10">
    <location>
        <begin position="150"/>
        <end position="153"/>
    </location>
    <ligand>
        <name>GTP</name>
        <dbReference type="ChEBI" id="CHEBI:37565"/>
    </ligand>
</feature>
<dbReference type="InterPro" id="IPR012340">
    <property type="entry name" value="NA-bd_OB-fold"/>
</dbReference>
<comment type="subunit">
    <text evidence="10">Monomer. Associates with 30S ribosomal subunit, binds 16S rRNA.</text>
</comment>
<comment type="subcellular location">
    <subcellularLocation>
        <location evidence="10">Cytoplasm</location>
    </subcellularLocation>
</comment>
<organism evidence="13 14">
    <name type="scientific">Aminipila butyrica</name>
    <dbReference type="NCBI Taxonomy" id="433296"/>
    <lineage>
        <taxon>Bacteria</taxon>
        <taxon>Bacillati</taxon>
        <taxon>Bacillota</taxon>
        <taxon>Clostridia</taxon>
        <taxon>Peptostreptococcales</taxon>
        <taxon>Anaerovoracaceae</taxon>
        <taxon>Aminipila</taxon>
    </lineage>
</organism>
<dbReference type="CDD" id="cd01854">
    <property type="entry name" value="YjeQ_EngC"/>
    <property type="match status" value="1"/>
</dbReference>
<keyword evidence="9 10" id="KW-0342">GTP-binding</keyword>
<comment type="cofactor">
    <cofactor evidence="10">
        <name>Zn(2+)</name>
        <dbReference type="ChEBI" id="CHEBI:29105"/>
    </cofactor>
    <text evidence="10">Binds 1 zinc ion per subunit.</text>
</comment>
<keyword evidence="2 10" id="KW-0690">Ribosome biogenesis</keyword>
<feature type="binding site" evidence="10">
    <location>
        <position position="288"/>
    </location>
    <ligand>
        <name>Zn(2+)</name>
        <dbReference type="ChEBI" id="CHEBI:29105"/>
    </ligand>
</feature>
<dbReference type="Proteomes" id="UP000466848">
    <property type="component" value="Chromosome"/>
</dbReference>
<dbReference type="InterPro" id="IPR010914">
    <property type="entry name" value="RsgA_GTPase_dom"/>
</dbReference>
<feature type="binding site" evidence="10">
    <location>
        <position position="281"/>
    </location>
    <ligand>
        <name>Zn(2+)</name>
        <dbReference type="ChEBI" id="CHEBI:29105"/>
    </ligand>
</feature>
<dbReference type="GO" id="GO:0042274">
    <property type="term" value="P:ribosomal small subunit biogenesis"/>
    <property type="evidence" value="ECO:0007669"/>
    <property type="project" value="UniProtKB-UniRule"/>
</dbReference>
<comment type="similarity">
    <text evidence="10">Belongs to the TRAFAC class YlqF/YawG GTPase family. RsgA subfamily.</text>
</comment>
<accession>A0A858C002</accession>
<dbReference type="PANTHER" id="PTHR32120:SF10">
    <property type="entry name" value="SMALL RIBOSOMAL SUBUNIT BIOGENESIS GTPASE RSGA"/>
    <property type="match status" value="1"/>
</dbReference>
<evidence type="ECO:0000259" key="12">
    <source>
        <dbReference type="PROSITE" id="PS51721"/>
    </source>
</evidence>
<dbReference type="NCBIfam" id="TIGR00157">
    <property type="entry name" value="ribosome small subunit-dependent GTPase A"/>
    <property type="match status" value="1"/>
</dbReference>
<keyword evidence="1 10" id="KW-0963">Cytoplasm</keyword>
<dbReference type="PROSITE" id="PS50936">
    <property type="entry name" value="ENGC_GTPASE"/>
    <property type="match status" value="1"/>
</dbReference>
<evidence type="ECO:0000259" key="11">
    <source>
        <dbReference type="PROSITE" id="PS50936"/>
    </source>
</evidence>
<gene>
    <name evidence="10 13" type="primary">rsgA</name>
    <name evidence="13" type="ORF">Ami103574_08425</name>
</gene>
<keyword evidence="8 10" id="KW-0694">RNA-binding</keyword>
<evidence type="ECO:0000256" key="3">
    <source>
        <dbReference type="ARBA" id="ARBA00022723"/>
    </source>
</evidence>
<dbReference type="Pfam" id="PF03193">
    <property type="entry name" value="RsgA_GTPase"/>
    <property type="match status" value="1"/>
</dbReference>
<dbReference type="GO" id="GO:0046872">
    <property type="term" value="F:metal ion binding"/>
    <property type="evidence" value="ECO:0007669"/>
    <property type="project" value="UniProtKB-KW"/>
</dbReference>
<sequence length="359" mass="40160">MNINLKNYGLNERFNQEATLYEGLFIARVTEQHRELYKVINEWGEMEASVSGKLAYQADDQTSFPAVGDWVMIDRLEGSNGKAIIHHILRRKSVLARQAAGTENVGQVIAANIDTIFICMSLNADFNVRRIERYLTIAWDSMATPVIILTKSDLCNDLPLKLKEIASVSMGVAVIICSSENEEGFGELNAYIRPEETIAFVGSSGVGKSTLINCLMGQNVLATNGIREEDAKGRHTTTHRQLLLLPKGGIVIDTPGMRELQIHTGNLSKTFEDVEEIAAQCKFGDCSHGVEPGCAIREAIEKGTLSQKRFESYQKLQREVSYDGLNARQLENEKLHRMFGGKAEMKQLKKYMKDKKNNR</sequence>
<feature type="binding site" evidence="10">
    <location>
        <position position="294"/>
    </location>
    <ligand>
        <name>Zn(2+)</name>
        <dbReference type="ChEBI" id="CHEBI:29105"/>
    </ligand>
</feature>
<dbReference type="GO" id="GO:0019843">
    <property type="term" value="F:rRNA binding"/>
    <property type="evidence" value="ECO:0007669"/>
    <property type="project" value="UniProtKB-KW"/>
</dbReference>
<keyword evidence="6 10" id="KW-0378">Hydrolase</keyword>
<dbReference type="InterPro" id="IPR030378">
    <property type="entry name" value="G_CP_dom"/>
</dbReference>
<dbReference type="EC" id="3.6.1.-" evidence="10"/>
<proteinExistence type="inferred from homology"/>
<dbReference type="PANTHER" id="PTHR32120">
    <property type="entry name" value="SMALL RIBOSOMAL SUBUNIT BIOGENESIS GTPASE RSGA"/>
    <property type="match status" value="1"/>
</dbReference>
<keyword evidence="4 10" id="KW-0699">rRNA-binding</keyword>
<dbReference type="InterPro" id="IPR004881">
    <property type="entry name" value="Ribosome_biogen_GTPase_RsgA"/>
</dbReference>
<dbReference type="EMBL" id="CP048649">
    <property type="protein sequence ID" value="QIB70725.1"/>
    <property type="molecule type" value="Genomic_DNA"/>
</dbReference>
<evidence type="ECO:0000313" key="14">
    <source>
        <dbReference type="Proteomes" id="UP000466848"/>
    </source>
</evidence>
<reference evidence="13 14" key="1">
    <citation type="submission" date="2020-02" db="EMBL/GenBank/DDBJ databases">
        <authorList>
            <person name="Kim Y.B."/>
            <person name="Roh S.W."/>
        </authorList>
    </citation>
    <scope>NUCLEOTIDE SEQUENCE [LARGE SCALE GENOMIC DNA]</scope>
    <source>
        <strain evidence="13 14">DSM 103574</strain>
    </source>
</reference>